<dbReference type="SUPFAM" id="SSF57850">
    <property type="entry name" value="RING/U-box"/>
    <property type="match status" value="1"/>
</dbReference>
<evidence type="ECO:0000259" key="4">
    <source>
        <dbReference type="PROSITE" id="PS50089"/>
    </source>
</evidence>
<reference evidence="6" key="1">
    <citation type="journal article" date="2010" name="Science">
        <title>Signatures of adaptation to obligate biotrophy in the Hyaloperonospora arabidopsidis genome.</title>
        <authorList>
            <person name="Baxter L."/>
            <person name="Tripathy S."/>
            <person name="Ishaque N."/>
            <person name="Boot N."/>
            <person name="Cabral A."/>
            <person name="Kemen E."/>
            <person name="Thines M."/>
            <person name="Ah-Fong A."/>
            <person name="Anderson R."/>
            <person name="Badejoko W."/>
            <person name="Bittner-Eddy P."/>
            <person name="Boore J.L."/>
            <person name="Chibucos M.C."/>
            <person name="Coates M."/>
            <person name="Dehal P."/>
            <person name="Delehaunty K."/>
            <person name="Dong S."/>
            <person name="Downton P."/>
            <person name="Dumas B."/>
            <person name="Fabro G."/>
            <person name="Fronick C."/>
            <person name="Fuerstenberg S.I."/>
            <person name="Fulton L."/>
            <person name="Gaulin E."/>
            <person name="Govers F."/>
            <person name="Hughes L."/>
            <person name="Humphray S."/>
            <person name="Jiang R.H."/>
            <person name="Judelson H."/>
            <person name="Kamoun S."/>
            <person name="Kyung K."/>
            <person name="Meijer H."/>
            <person name="Minx P."/>
            <person name="Morris P."/>
            <person name="Nelson J."/>
            <person name="Phuntumart V."/>
            <person name="Qutob D."/>
            <person name="Rehmany A."/>
            <person name="Rougon-Cardoso A."/>
            <person name="Ryden P."/>
            <person name="Torto-Alalibo T."/>
            <person name="Studholme D."/>
            <person name="Wang Y."/>
            <person name="Win J."/>
            <person name="Wood J."/>
            <person name="Clifton S.W."/>
            <person name="Rogers J."/>
            <person name="Van den Ackerveken G."/>
            <person name="Jones J.D."/>
            <person name="McDowell J.M."/>
            <person name="Beynon J."/>
            <person name="Tyler B.M."/>
        </authorList>
    </citation>
    <scope>NUCLEOTIDE SEQUENCE [LARGE SCALE GENOMIC DNA]</scope>
    <source>
        <strain evidence="6">Emoy2</strain>
    </source>
</reference>
<dbReference type="InterPro" id="IPR013083">
    <property type="entry name" value="Znf_RING/FYVE/PHD"/>
</dbReference>
<dbReference type="PANTHER" id="PTHR35213:SF5">
    <property type="entry name" value="RING-TYPE DOMAIN-CONTAINING PROTEIN"/>
    <property type="match status" value="1"/>
</dbReference>
<evidence type="ECO:0000313" key="6">
    <source>
        <dbReference type="Proteomes" id="UP000011713"/>
    </source>
</evidence>
<feature type="region of interest" description="Disordered" evidence="3">
    <location>
        <begin position="813"/>
        <end position="846"/>
    </location>
</feature>
<feature type="compositionally biased region" description="Low complexity" evidence="3">
    <location>
        <begin position="132"/>
        <end position="167"/>
    </location>
</feature>
<dbReference type="InterPro" id="IPR001841">
    <property type="entry name" value="Znf_RING"/>
</dbReference>
<dbReference type="SMART" id="SM00184">
    <property type="entry name" value="RING"/>
    <property type="match status" value="1"/>
</dbReference>
<keyword evidence="1" id="KW-0863">Zinc-finger</keyword>
<feature type="region of interest" description="Disordered" evidence="3">
    <location>
        <begin position="127"/>
        <end position="176"/>
    </location>
</feature>
<proteinExistence type="predicted"/>
<keyword evidence="6" id="KW-1185">Reference proteome</keyword>
<feature type="coiled-coil region" evidence="2">
    <location>
        <begin position="253"/>
        <end position="290"/>
    </location>
</feature>
<feature type="compositionally biased region" description="Basic and acidic residues" evidence="3">
    <location>
        <begin position="814"/>
        <end position="827"/>
    </location>
</feature>
<dbReference type="PANTHER" id="PTHR35213">
    <property type="entry name" value="RING-TYPE DOMAIN-CONTAINING PROTEIN-RELATED"/>
    <property type="match status" value="1"/>
</dbReference>
<sequence length="846" mass="90223">MVHYSPTGMGHNLSSVSSHSDGPPPGQTGAGAFLSPSSSTCLICYNAHVDVLLEPCHHQFHARCIEHALAKENVCPTCWTPVRTPRRLLTQQQQHYGVQMSLQQRGGLSHGNGSYSVDSKTHVLENRSSEVTLTSPSHSTSNSSSGSGSSSTTATTTTTIASATDSSRQTVRTGGAAAAVPVAVMRKGKWTAEESAYCDRLIEEFKKGNLPLAEGTTLRTFLSKLLHCDPMRISKKYTGDQCIGKIIFRRREDEVVKDDVEAIRKELAELEKTYLEREQYNQRRREKRLESELSRDKNRFAAARAMGYATTAVSGAATGGRSPHTPLPQQQQHQVQQRQGGGGFSPGSVQSMSQHDTRPILMQEPLNGGYCPISRGGGPLPVQPPLHPPQQPTHTASSHLFTGDHSSMAMLGIAGAPTTQSQGHGHAQDSRPSGGSNLSMDGSSTDTFPRVSSIDSFSCLFPRVASIDNFQHATSSGFGVLTSSGSYALTTEHLTSTSTSSGFDTPSPGLPKPLSIGESLNAYFPRIHSLEQLSHLLQDHGPNSPHGVMMAPNSRDAVEKNAEDTAKQQHIEESSSGSSRRKTGEKEVREEQHRDDDRVKTEPSACVSSNTSSSSVESSAAIGGTSSAAGSGGTKRLSPSHNAAASSGLGNQIQIPKPLNKMPRSSSGIFPRVPSMDKMPQTASVDKLPRVASLEKLPRIPSMDKLHSVGGSEQRIPRVPSSDMMARVPSSDMLSRFGSSDHLSSFPSFSNLSALSSSASYDKLSSLGGFKSGFPRNSSIEDILSLVASSESTGLSSNGSTLQLSALAAVAGEESSHLANERKRRLESSQQDTPLTADNKKSKLSA</sequence>
<evidence type="ECO:0000313" key="5">
    <source>
        <dbReference type="EnsemblProtists" id="HpaP806382"/>
    </source>
</evidence>
<dbReference type="Pfam" id="PF13639">
    <property type="entry name" value="zf-RING_2"/>
    <property type="match status" value="1"/>
</dbReference>
<feature type="compositionally biased region" description="Polar residues" evidence="3">
    <location>
        <begin position="430"/>
        <end position="447"/>
    </location>
</feature>
<dbReference type="OMA" id="CPTCWTP"/>
<evidence type="ECO:0000256" key="2">
    <source>
        <dbReference type="SAM" id="Coils"/>
    </source>
</evidence>
<feature type="compositionally biased region" description="Basic and acidic residues" evidence="3">
    <location>
        <begin position="582"/>
        <end position="601"/>
    </location>
</feature>
<feature type="region of interest" description="Disordered" evidence="3">
    <location>
        <begin position="702"/>
        <end position="726"/>
    </location>
</feature>
<keyword evidence="1" id="KW-0479">Metal-binding</keyword>
<evidence type="ECO:0000256" key="3">
    <source>
        <dbReference type="SAM" id="MobiDB-lite"/>
    </source>
</evidence>
<dbReference type="InParanoid" id="M4BJ05"/>
<feature type="compositionally biased region" description="Low complexity" evidence="3">
    <location>
        <begin position="604"/>
        <end position="629"/>
    </location>
</feature>
<dbReference type="GO" id="GO:0008270">
    <property type="term" value="F:zinc ion binding"/>
    <property type="evidence" value="ECO:0007669"/>
    <property type="project" value="UniProtKB-KW"/>
</dbReference>
<dbReference type="eggNOG" id="ENOG502QPS9">
    <property type="taxonomic scope" value="Eukaryota"/>
</dbReference>
<dbReference type="Gene3D" id="3.30.40.10">
    <property type="entry name" value="Zinc/RING finger domain, C3HC4 (zinc finger)"/>
    <property type="match status" value="1"/>
</dbReference>
<keyword evidence="1" id="KW-0862">Zinc</keyword>
<dbReference type="EnsemblProtists" id="HpaT806382">
    <property type="protein sequence ID" value="HpaP806382"/>
    <property type="gene ID" value="HpaG806382"/>
</dbReference>
<reference evidence="5" key="2">
    <citation type="submission" date="2015-06" db="UniProtKB">
        <authorList>
            <consortium name="EnsemblProtists"/>
        </authorList>
    </citation>
    <scope>IDENTIFICATION</scope>
    <source>
        <strain evidence="5">Emoy2</strain>
    </source>
</reference>
<evidence type="ECO:0000256" key="1">
    <source>
        <dbReference type="PROSITE-ProRule" id="PRU00175"/>
    </source>
</evidence>
<feature type="compositionally biased region" description="Pro residues" evidence="3">
    <location>
        <begin position="381"/>
        <end position="391"/>
    </location>
</feature>
<feature type="region of interest" description="Disordered" evidence="3">
    <location>
        <begin position="1"/>
        <end position="31"/>
    </location>
</feature>
<feature type="compositionally biased region" description="Polar residues" evidence="3">
    <location>
        <begin position="637"/>
        <end position="654"/>
    </location>
</feature>
<dbReference type="STRING" id="559515.M4BJ05"/>
<dbReference type="VEuPathDB" id="FungiDB:HpaG806382"/>
<feature type="region of interest" description="Disordered" evidence="3">
    <location>
        <begin position="313"/>
        <end position="401"/>
    </location>
</feature>
<feature type="region of interest" description="Disordered" evidence="3">
    <location>
        <begin position="416"/>
        <end position="447"/>
    </location>
</feature>
<protein>
    <recommendedName>
        <fullName evidence="4">RING-type domain-containing protein</fullName>
    </recommendedName>
</protein>
<dbReference type="EMBL" id="JH598306">
    <property type="status" value="NOT_ANNOTATED_CDS"/>
    <property type="molecule type" value="Genomic_DNA"/>
</dbReference>
<dbReference type="AlphaFoldDB" id="M4BJ05"/>
<organism evidence="5 6">
    <name type="scientific">Hyaloperonospora arabidopsidis (strain Emoy2)</name>
    <name type="common">Downy mildew agent</name>
    <name type="synonym">Peronospora arabidopsidis</name>
    <dbReference type="NCBI Taxonomy" id="559515"/>
    <lineage>
        <taxon>Eukaryota</taxon>
        <taxon>Sar</taxon>
        <taxon>Stramenopiles</taxon>
        <taxon>Oomycota</taxon>
        <taxon>Peronosporomycetes</taxon>
        <taxon>Peronosporales</taxon>
        <taxon>Peronosporaceae</taxon>
        <taxon>Hyaloperonospora</taxon>
    </lineage>
</organism>
<feature type="compositionally biased region" description="Low complexity" evidence="3">
    <location>
        <begin position="329"/>
        <end position="338"/>
    </location>
</feature>
<dbReference type="Proteomes" id="UP000011713">
    <property type="component" value="Unassembled WGS sequence"/>
</dbReference>
<feature type="domain" description="RING-type" evidence="4">
    <location>
        <begin position="41"/>
        <end position="78"/>
    </location>
</feature>
<keyword evidence="2" id="KW-0175">Coiled coil</keyword>
<feature type="region of interest" description="Disordered" evidence="3">
    <location>
        <begin position="537"/>
        <end position="690"/>
    </location>
</feature>
<feature type="compositionally biased region" description="Basic and acidic residues" evidence="3">
    <location>
        <begin position="556"/>
        <end position="573"/>
    </location>
</feature>
<dbReference type="PROSITE" id="PS50089">
    <property type="entry name" value="ZF_RING_2"/>
    <property type="match status" value="1"/>
</dbReference>
<dbReference type="HOGENOM" id="CLU_006398_0_0_1"/>
<name>M4BJ05_HYAAE</name>
<accession>M4BJ05</accession>